<proteinExistence type="predicted"/>
<evidence type="ECO:0000313" key="3">
    <source>
        <dbReference type="Proteomes" id="UP000001064"/>
    </source>
</evidence>
<sequence length="443" mass="50866">MDIIPDISNLTIDENQTSKQQSKQQSNQKQQPKQQQQSKQAPNKKVQLLSDEQIKKCSVLLNCDIKNCNTQSNVDNFNQGLPITMVTNKETNDFVIVKVDEHELAEYQLIYSVPKLQPFKNDILQKETVVSSDTNIETPSSPSTASETVSKDAIIKEFKEIKNYYISNKWNGMNIQVFKYFDSFGNLYVSAKPRASPFALNDPKSGPVLDYINQILSKDEQVTLSENQELYYQKVSSFKNGSIPKSIEALFLKKSQVQSVVFELCGSLLPHIVKYDFEIDLKPLFTISSDNGKVSPIIVSQQQQQEEGSFIQLKSIEPNQDQKSFNDSLLQTVYLIKKQLLERNQTFRKENNLQENTVWFNHFIEEGRVLYLLDENVKPKDSEKSHWEQFDNGVQTKVLMCVKECTEKGLEINKENLCKELDMDTHSWSRHESDILSLALPPV</sequence>
<evidence type="ECO:0000313" key="2">
    <source>
        <dbReference type="EMBL" id="EGC28463.1"/>
    </source>
</evidence>
<feature type="compositionally biased region" description="Low complexity" evidence="1">
    <location>
        <begin position="18"/>
        <end position="45"/>
    </location>
</feature>
<dbReference type="Proteomes" id="UP000001064">
    <property type="component" value="Unassembled WGS sequence"/>
</dbReference>
<feature type="compositionally biased region" description="Polar residues" evidence="1">
    <location>
        <begin position="8"/>
        <end position="17"/>
    </location>
</feature>
<evidence type="ECO:0000256" key="1">
    <source>
        <dbReference type="SAM" id="MobiDB-lite"/>
    </source>
</evidence>
<dbReference type="EMBL" id="GL871627">
    <property type="protein sequence ID" value="EGC28463.1"/>
    <property type="molecule type" value="Genomic_DNA"/>
</dbReference>
<keyword evidence="3" id="KW-1185">Reference proteome</keyword>
<feature type="region of interest" description="Disordered" evidence="1">
    <location>
        <begin position="1"/>
        <end position="47"/>
    </location>
</feature>
<dbReference type="AlphaFoldDB" id="F1A5R5"/>
<dbReference type="eggNOG" id="KOG2134">
    <property type="taxonomic scope" value="Eukaryota"/>
</dbReference>
<name>F1A5R5_DICPU</name>
<gene>
    <name evidence="2" type="ORF">DICPUDRAFT_160117</name>
</gene>
<dbReference type="GeneID" id="10510890"/>
<dbReference type="OrthoDB" id="18625at2759"/>
<organism evidence="2 3">
    <name type="scientific">Dictyostelium purpureum</name>
    <name type="common">Slime mold</name>
    <dbReference type="NCBI Taxonomy" id="5786"/>
    <lineage>
        <taxon>Eukaryota</taxon>
        <taxon>Amoebozoa</taxon>
        <taxon>Evosea</taxon>
        <taxon>Eumycetozoa</taxon>
        <taxon>Dictyostelia</taxon>
        <taxon>Dictyosteliales</taxon>
        <taxon>Dictyosteliaceae</taxon>
        <taxon>Dictyostelium</taxon>
    </lineage>
</organism>
<dbReference type="FunCoup" id="F1A5R5">
    <property type="interactions" value="5"/>
</dbReference>
<dbReference type="InParanoid" id="F1A5R5"/>
<dbReference type="RefSeq" id="XP_003295011.1">
    <property type="nucleotide sequence ID" value="XM_003294963.1"/>
</dbReference>
<dbReference type="OMA" id="FAINDEY"/>
<dbReference type="KEGG" id="dpp:DICPUDRAFT_160117"/>
<feature type="non-terminal residue" evidence="2">
    <location>
        <position position="1"/>
    </location>
</feature>
<protein>
    <submittedName>
        <fullName evidence="2">Uncharacterized protein</fullName>
    </submittedName>
</protein>
<reference evidence="3" key="1">
    <citation type="journal article" date="2011" name="Genome Biol.">
        <title>Comparative genomics of the social amoebae Dictyostelium discoideum and Dictyostelium purpureum.</title>
        <authorList>
            <consortium name="US DOE Joint Genome Institute (JGI-PGF)"/>
            <person name="Sucgang R."/>
            <person name="Kuo A."/>
            <person name="Tian X."/>
            <person name="Salerno W."/>
            <person name="Parikh A."/>
            <person name="Feasley C.L."/>
            <person name="Dalin E."/>
            <person name="Tu H."/>
            <person name="Huang E."/>
            <person name="Barry K."/>
            <person name="Lindquist E."/>
            <person name="Shapiro H."/>
            <person name="Bruce D."/>
            <person name="Schmutz J."/>
            <person name="Salamov A."/>
            <person name="Fey P."/>
            <person name="Gaudet P."/>
            <person name="Anjard C."/>
            <person name="Babu M.M."/>
            <person name="Basu S."/>
            <person name="Bushmanova Y."/>
            <person name="van der Wel H."/>
            <person name="Katoh-Kurasawa M."/>
            <person name="Dinh C."/>
            <person name="Coutinho P.M."/>
            <person name="Saito T."/>
            <person name="Elias M."/>
            <person name="Schaap P."/>
            <person name="Kay R.R."/>
            <person name="Henrissat B."/>
            <person name="Eichinger L."/>
            <person name="Rivero F."/>
            <person name="Putnam N.H."/>
            <person name="West C.M."/>
            <person name="Loomis W.F."/>
            <person name="Chisholm R.L."/>
            <person name="Shaulsky G."/>
            <person name="Strassmann J.E."/>
            <person name="Queller D.C."/>
            <person name="Kuspa A."/>
            <person name="Grigoriev I.V."/>
        </authorList>
    </citation>
    <scope>NUCLEOTIDE SEQUENCE [LARGE SCALE GENOMIC DNA]</scope>
    <source>
        <strain evidence="3">QSDP1</strain>
    </source>
</reference>
<accession>F1A5R5</accession>
<dbReference type="VEuPathDB" id="AmoebaDB:DICPUDRAFT_160117"/>